<dbReference type="Proteomes" id="UP000324383">
    <property type="component" value="Unassembled WGS sequence"/>
</dbReference>
<sequence length="66" mass="7470">MKTYDVIFNDSFDSNSKGIHGSIEECMNWIDNNRSDKSTYFGDYVGGTVSIVCEQTGKTVYEETIE</sequence>
<evidence type="ECO:0000313" key="2">
    <source>
        <dbReference type="Proteomes" id="UP000324383"/>
    </source>
</evidence>
<gene>
    <name evidence="1" type="ORF">FNJ60_12230</name>
</gene>
<dbReference type="EMBL" id="VKLW01000031">
    <property type="protein sequence ID" value="TYK32387.1"/>
    <property type="molecule type" value="Genomic_DNA"/>
</dbReference>
<reference evidence="1 2" key="1">
    <citation type="submission" date="2019-07" db="EMBL/GenBank/DDBJ databases">
        <title>Draft Genome Sequences of Bacteroides pyogenes Strains Isolated from the Uterus Holstein Dairy Cows with Metritis.</title>
        <authorList>
            <person name="Cunha F."/>
            <person name="Galvao K.N."/>
            <person name="Jeon S.J."/>
            <person name="Jeong K.C."/>
        </authorList>
    </citation>
    <scope>NUCLEOTIDE SEQUENCE [LARGE SCALE GENOMIC DNA]</scope>
    <source>
        <strain evidence="1 2">KG-31</strain>
    </source>
</reference>
<proteinExistence type="predicted"/>
<protein>
    <submittedName>
        <fullName evidence="1">Uncharacterized protein</fullName>
    </submittedName>
</protein>
<name>A0A5D3E8C9_9BACE</name>
<dbReference type="AlphaFoldDB" id="A0A5D3E8C9"/>
<comment type="caution">
    <text evidence="1">The sequence shown here is derived from an EMBL/GenBank/DDBJ whole genome shotgun (WGS) entry which is preliminary data.</text>
</comment>
<dbReference type="RefSeq" id="WP_148730771.1">
    <property type="nucleotide sequence ID" value="NZ_VKLW01000031.1"/>
</dbReference>
<accession>A0A5D3E8C9</accession>
<evidence type="ECO:0000313" key="1">
    <source>
        <dbReference type="EMBL" id="TYK32387.1"/>
    </source>
</evidence>
<keyword evidence="2" id="KW-1185">Reference proteome</keyword>
<organism evidence="1 2">
    <name type="scientific">Bacteroides pyogenes</name>
    <dbReference type="NCBI Taxonomy" id="310300"/>
    <lineage>
        <taxon>Bacteria</taxon>
        <taxon>Pseudomonadati</taxon>
        <taxon>Bacteroidota</taxon>
        <taxon>Bacteroidia</taxon>
        <taxon>Bacteroidales</taxon>
        <taxon>Bacteroidaceae</taxon>
        <taxon>Bacteroides</taxon>
    </lineage>
</organism>